<accession>T1ASQ4</accession>
<dbReference type="InterPro" id="IPR002220">
    <property type="entry name" value="DapA-like"/>
</dbReference>
<dbReference type="InterPro" id="IPR013785">
    <property type="entry name" value="Aldolase_TIM"/>
</dbReference>
<dbReference type="SMART" id="SM01130">
    <property type="entry name" value="DHDPS"/>
    <property type="match status" value="1"/>
</dbReference>
<dbReference type="SUPFAM" id="SSF51569">
    <property type="entry name" value="Aldolase"/>
    <property type="match status" value="1"/>
</dbReference>
<comment type="caution">
    <text evidence="3">The sequence shown here is derived from an EMBL/GenBank/DDBJ whole genome shotgun (WGS) entry which is preliminary data.</text>
</comment>
<reference evidence="3" key="1">
    <citation type="submission" date="2013-08" db="EMBL/GenBank/DDBJ databases">
        <authorList>
            <person name="Mendez C."/>
            <person name="Richter M."/>
            <person name="Ferrer M."/>
            <person name="Sanchez J."/>
        </authorList>
    </citation>
    <scope>NUCLEOTIDE SEQUENCE</scope>
</reference>
<dbReference type="AlphaFoldDB" id="T1ASQ4"/>
<sequence>MRPFRGIYTALVTPFGATGEIDWERFDLLLDAQAAARVDGVVVGGTTGESPSIAREEFHRLVRRAVERLPSSVDVIVGAGRSCRREAGDLIRRAIDEGASTIMLVDPSYNAPSSAEIRREYLGPLTQQHPEVRFLSYVVPGRTGTRILPEDLALAREAGPNLIGVKDATGEPGYGIRTRTLLPPPFSILAGDDRRAVDMI</sequence>
<evidence type="ECO:0000256" key="2">
    <source>
        <dbReference type="ARBA" id="ARBA00023270"/>
    </source>
</evidence>
<dbReference type="PROSITE" id="PS00665">
    <property type="entry name" value="DHDPS_1"/>
    <property type="match status" value="1"/>
</dbReference>
<dbReference type="GO" id="GO:0008840">
    <property type="term" value="F:4-hydroxy-tetrahydrodipicolinate synthase activity"/>
    <property type="evidence" value="ECO:0007669"/>
    <property type="project" value="UniProtKB-EC"/>
</dbReference>
<evidence type="ECO:0000256" key="1">
    <source>
        <dbReference type="ARBA" id="ARBA00023239"/>
    </source>
</evidence>
<feature type="non-terminal residue" evidence="3">
    <location>
        <position position="200"/>
    </location>
</feature>
<reference evidence="3" key="2">
    <citation type="journal article" date="2014" name="ISME J.">
        <title>Microbial stratification in low pH oxic and suboxic macroscopic growths along an acid mine drainage.</title>
        <authorList>
            <person name="Mendez-Garcia C."/>
            <person name="Mesa V."/>
            <person name="Sprenger R.R."/>
            <person name="Richter M."/>
            <person name="Diez M.S."/>
            <person name="Solano J."/>
            <person name="Bargiela R."/>
            <person name="Golyshina O.V."/>
            <person name="Manteca A."/>
            <person name="Ramos J.L."/>
            <person name="Gallego J.R."/>
            <person name="Llorente I."/>
            <person name="Martins Dos Santos V.A."/>
            <person name="Jensen O.N."/>
            <person name="Pelaez A.I."/>
            <person name="Sanchez J."/>
            <person name="Ferrer M."/>
        </authorList>
    </citation>
    <scope>NUCLEOTIDE SEQUENCE</scope>
</reference>
<dbReference type="Pfam" id="PF00701">
    <property type="entry name" value="DHDPS"/>
    <property type="match status" value="1"/>
</dbReference>
<organism evidence="3">
    <name type="scientific">mine drainage metagenome</name>
    <dbReference type="NCBI Taxonomy" id="410659"/>
    <lineage>
        <taxon>unclassified sequences</taxon>
        <taxon>metagenomes</taxon>
        <taxon>ecological metagenomes</taxon>
    </lineage>
</organism>
<dbReference type="PANTHER" id="PTHR12128:SF66">
    <property type="entry name" value="4-HYDROXY-2-OXOGLUTARATE ALDOLASE, MITOCHONDRIAL"/>
    <property type="match status" value="1"/>
</dbReference>
<dbReference type="InterPro" id="IPR020624">
    <property type="entry name" value="Schiff_base-form_aldolases_CS"/>
</dbReference>
<dbReference type="EMBL" id="AUZY01008710">
    <property type="protein sequence ID" value="EQD45050.1"/>
    <property type="molecule type" value="Genomic_DNA"/>
</dbReference>
<dbReference type="PRINTS" id="PR00146">
    <property type="entry name" value="DHPICSNTHASE"/>
</dbReference>
<dbReference type="Gene3D" id="3.20.20.70">
    <property type="entry name" value="Aldolase class I"/>
    <property type="match status" value="1"/>
</dbReference>
<proteinExistence type="predicted"/>
<name>T1ASQ4_9ZZZZ</name>
<protein>
    <submittedName>
        <fullName evidence="3">Dihydrodipicolinate synthase</fullName>
        <ecNumber evidence="3">4.3.3.7</ecNumber>
    </submittedName>
</protein>
<keyword evidence="2" id="KW-0704">Schiff base</keyword>
<keyword evidence="1 3" id="KW-0456">Lyase</keyword>
<gene>
    <name evidence="3" type="ORF">B1B_13238</name>
</gene>
<dbReference type="EC" id="4.3.3.7" evidence="3"/>
<evidence type="ECO:0000313" key="3">
    <source>
        <dbReference type="EMBL" id="EQD45050.1"/>
    </source>
</evidence>
<dbReference type="PANTHER" id="PTHR12128">
    <property type="entry name" value="DIHYDRODIPICOLINATE SYNTHASE"/>
    <property type="match status" value="1"/>
</dbReference>